<dbReference type="EMBL" id="AP028679">
    <property type="protein sequence ID" value="BEQ13851.1"/>
    <property type="molecule type" value="Genomic_DNA"/>
</dbReference>
<dbReference type="KEGG" id="dmp:FAK_09170"/>
<keyword evidence="2" id="KW-1185">Reference proteome</keyword>
<organism evidence="1 2">
    <name type="scientific">Desulfoferula mesophila</name>
    <dbReference type="NCBI Taxonomy" id="3058419"/>
    <lineage>
        <taxon>Bacteria</taxon>
        <taxon>Pseudomonadati</taxon>
        <taxon>Thermodesulfobacteriota</taxon>
        <taxon>Desulfarculia</taxon>
        <taxon>Desulfarculales</taxon>
        <taxon>Desulfarculaceae</taxon>
        <taxon>Desulfoferula</taxon>
    </lineage>
</organism>
<evidence type="ECO:0008006" key="3">
    <source>
        <dbReference type="Google" id="ProtNLM"/>
    </source>
</evidence>
<protein>
    <recommendedName>
        <fullName evidence="3">Transcriptional regulator</fullName>
    </recommendedName>
</protein>
<dbReference type="AlphaFoldDB" id="A0AAU9ETI7"/>
<accession>A0AAU9ETI7</accession>
<sequence>MEKKVDFSLLAETWPSPIVARSEVAKFSGGLLNPRTMANHDSDGTGPKNRIMHRRRVAYWVKDLIAWMEEHASYIEIEEEVANA</sequence>
<name>A0AAU9ETI7_9BACT</name>
<proteinExistence type="predicted"/>
<reference evidence="2" key="1">
    <citation type="journal article" date="2023" name="Arch. Microbiol.">
        <title>Desulfoferula mesophilus gen. nov. sp. nov., a mesophilic sulfate-reducing bacterium isolated from a brackish lake sediment.</title>
        <authorList>
            <person name="Watanabe T."/>
            <person name="Yabe T."/>
            <person name="Tsuji J.M."/>
            <person name="Fukui M."/>
        </authorList>
    </citation>
    <scope>NUCLEOTIDE SEQUENCE [LARGE SCALE GENOMIC DNA]</scope>
    <source>
        <strain evidence="2">12FAK</strain>
    </source>
</reference>
<gene>
    <name evidence="1" type="ORF">FAK_09170</name>
</gene>
<dbReference type="Proteomes" id="UP001366166">
    <property type="component" value="Chromosome"/>
</dbReference>
<evidence type="ECO:0000313" key="2">
    <source>
        <dbReference type="Proteomes" id="UP001366166"/>
    </source>
</evidence>
<dbReference type="RefSeq" id="WP_338605595.1">
    <property type="nucleotide sequence ID" value="NZ_AP028679.1"/>
</dbReference>
<evidence type="ECO:0000313" key="1">
    <source>
        <dbReference type="EMBL" id="BEQ13851.1"/>
    </source>
</evidence>